<evidence type="ECO:0000256" key="7">
    <source>
        <dbReference type="ARBA" id="ARBA00023136"/>
    </source>
</evidence>
<name>A0A364K961_9BACL</name>
<dbReference type="InterPro" id="IPR000515">
    <property type="entry name" value="MetI-like"/>
</dbReference>
<feature type="transmembrane region" description="Helical" evidence="8">
    <location>
        <begin position="130"/>
        <end position="148"/>
    </location>
</feature>
<evidence type="ECO:0000256" key="6">
    <source>
        <dbReference type="ARBA" id="ARBA00022989"/>
    </source>
</evidence>
<dbReference type="Pfam" id="PF00528">
    <property type="entry name" value="BPD_transp_1"/>
    <property type="match status" value="1"/>
</dbReference>
<dbReference type="SUPFAM" id="SSF161098">
    <property type="entry name" value="MetI-like"/>
    <property type="match status" value="1"/>
</dbReference>
<dbReference type="Gene3D" id="1.10.3720.10">
    <property type="entry name" value="MetI-like"/>
    <property type="match status" value="1"/>
</dbReference>
<dbReference type="NCBIfam" id="TIGR00974">
    <property type="entry name" value="3a0107s02c"/>
    <property type="match status" value="1"/>
</dbReference>
<keyword evidence="5 8" id="KW-0812">Transmembrane</keyword>
<evidence type="ECO:0000313" key="11">
    <source>
        <dbReference type="Proteomes" id="UP000251213"/>
    </source>
</evidence>
<keyword evidence="4 8" id="KW-1003">Cell membrane</keyword>
<reference evidence="10 11" key="2">
    <citation type="submission" date="2018-06" db="EMBL/GenBank/DDBJ databases">
        <authorList>
            <person name="Zhirakovskaya E."/>
        </authorList>
    </citation>
    <scope>NUCLEOTIDE SEQUENCE [LARGE SCALE GENOMIC DNA]</scope>
    <source>
        <strain evidence="10 11">FBKL4.011</strain>
    </source>
</reference>
<dbReference type="PANTHER" id="PTHR43470:SF4">
    <property type="entry name" value="ABC TRANSPORTER PERMEASE PROTEIN YQGI-RELATED"/>
    <property type="match status" value="1"/>
</dbReference>
<evidence type="ECO:0000256" key="4">
    <source>
        <dbReference type="ARBA" id="ARBA00022475"/>
    </source>
</evidence>
<protein>
    <recommendedName>
        <fullName evidence="8">Phosphate transport system permease protein PstA</fullName>
    </recommendedName>
</protein>
<sequence length="298" mass="31945">MNAKIKDRIATGMFYLITFLILGILIGLIGFILYRGIKVIDWEFLTEAPGSLLTGGGGVGPQLFNSFYLLILTMLITIPLGLGGGIYMAEYAKPGRLTKMLRVSIEVLSSLPSIVVGLFGLLIFVQYTGWGFSLLAGALTLTVFNLPLMVRVVEQALTAVPREQKEASLALGITHWQTILRVLLPAALPGIVTGTILAAGRVFGEAAALMFTAGMTSPMLDFTDWDPSSPTSPLNPFRPASTLAVHIWKVNAESIVADAKEVASGASALLVIAVLIFNLFARWLGHFIHARLTSGSKS</sequence>
<evidence type="ECO:0000256" key="2">
    <source>
        <dbReference type="ARBA" id="ARBA00007069"/>
    </source>
</evidence>
<dbReference type="GO" id="GO:0005315">
    <property type="term" value="F:phosphate transmembrane transporter activity"/>
    <property type="evidence" value="ECO:0007669"/>
    <property type="project" value="InterPro"/>
</dbReference>
<dbReference type="CDD" id="cd06261">
    <property type="entry name" value="TM_PBP2"/>
    <property type="match status" value="1"/>
</dbReference>
<dbReference type="InterPro" id="IPR035906">
    <property type="entry name" value="MetI-like_sf"/>
</dbReference>
<evidence type="ECO:0000313" key="10">
    <source>
        <dbReference type="EMBL" id="RAL26831.1"/>
    </source>
</evidence>
<dbReference type="GO" id="GO:0005886">
    <property type="term" value="C:plasma membrane"/>
    <property type="evidence" value="ECO:0007669"/>
    <property type="project" value="UniProtKB-SubCell"/>
</dbReference>
<comment type="similarity">
    <text evidence="2 8">Belongs to the binding-protein-dependent transport system permease family. CysTW subfamily.</text>
</comment>
<keyword evidence="3" id="KW-0813">Transport</keyword>
<dbReference type="GO" id="GO:0035435">
    <property type="term" value="P:phosphate ion transmembrane transport"/>
    <property type="evidence" value="ECO:0007669"/>
    <property type="project" value="InterPro"/>
</dbReference>
<keyword evidence="6 8" id="KW-1133">Transmembrane helix</keyword>
<keyword evidence="7 8" id="KW-0472">Membrane</keyword>
<keyword evidence="11" id="KW-1185">Reference proteome</keyword>
<feature type="transmembrane region" description="Helical" evidence="8">
    <location>
        <begin position="262"/>
        <end position="281"/>
    </location>
</feature>
<gene>
    <name evidence="10" type="primary">pstA</name>
    <name evidence="10" type="ORF">DL897_01915</name>
</gene>
<feature type="transmembrane region" description="Helical" evidence="8">
    <location>
        <begin position="101"/>
        <end position="124"/>
    </location>
</feature>
<organism evidence="10 11">
    <name type="scientific">Thermoflavimicrobium daqui</name>
    <dbReference type="NCBI Taxonomy" id="2137476"/>
    <lineage>
        <taxon>Bacteria</taxon>
        <taxon>Bacillati</taxon>
        <taxon>Bacillota</taxon>
        <taxon>Bacilli</taxon>
        <taxon>Bacillales</taxon>
        <taxon>Thermoactinomycetaceae</taxon>
        <taxon>Thermoflavimicrobium</taxon>
    </lineage>
</organism>
<dbReference type="InterPro" id="IPR005672">
    <property type="entry name" value="Phosphate_PstA"/>
</dbReference>
<evidence type="ECO:0000256" key="8">
    <source>
        <dbReference type="RuleBase" id="RU363043"/>
    </source>
</evidence>
<dbReference type="RefSeq" id="WP_113657436.1">
    <property type="nucleotide sequence ID" value="NZ_KZ845663.1"/>
</dbReference>
<feature type="transmembrane region" description="Helical" evidence="8">
    <location>
        <begin position="12"/>
        <end position="34"/>
    </location>
</feature>
<proteinExistence type="inferred from homology"/>
<evidence type="ECO:0000256" key="5">
    <source>
        <dbReference type="ARBA" id="ARBA00022692"/>
    </source>
</evidence>
<dbReference type="EMBL" id="QJKK01000001">
    <property type="protein sequence ID" value="RAL26831.1"/>
    <property type="molecule type" value="Genomic_DNA"/>
</dbReference>
<dbReference type="AlphaFoldDB" id="A0A364K961"/>
<comment type="caution">
    <text evidence="10">The sequence shown here is derived from an EMBL/GenBank/DDBJ whole genome shotgun (WGS) entry which is preliminary data.</text>
</comment>
<reference evidence="10 11" key="1">
    <citation type="submission" date="2018-06" db="EMBL/GenBank/DDBJ databases">
        <title>Thermoflavimicrobium daqus sp. nov., a thermophilic microbe isolated from Moutai-flavour Daqu.</title>
        <authorList>
            <person name="Wang X."/>
            <person name="Zhou H."/>
        </authorList>
    </citation>
    <scope>NUCLEOTIDE SEQUENCE [LARGE SCALE GENOMIC DNA]</scope>
    <source>
        <strain evidence="10 11">FBKL4.011</strain>
    </source>
</reference>
<dbReference type="PROSITE" id="PS50928">
    <property type="entry name" value="ABC_TM1"/>
    <property type="match status" value="1"/>
</dbReference>
<dbReference type="OrthoDB" id="9807065at2"/>
<feature type="transmembrane region" description="Helical" evidence="8">
    <location>
        <begin position="182"/>
        <end position="203"/>
    </location>
</feature>
<evidence type="ECO:0000259" key="9">
    <source>
        <dbReference type="PROSITE" id="PS50928"/>
    </source>
</evidence>
<evidence type="ECO:0000256" key="3">
    <source>
        <dbReference type="ARBA" id="ARBA00022448"/>
    </source>
</evidence>
<feature type="transmembrane region" description="Helical" evidence="8">
    <location>
        <begin position="67"/>
        <end position="89"/>
    </location>
</feature>
<feature type="domain" description="ABC transmembrane type-1" evidence="9">
    <location>
        <begin position="63"/>
        <end position="281"/>
    </location>
</feature>
<dbReference type="Proteomes" id="UP000251213">
    <property type="component" value="Unassembled WGS sequence"/>
</dbReference>
<dbReference type="PANTHER" id="PTHR43470">
    <property type="entry name" value="PHOSPHATE TRANSPORT SYSTEM PERMEASE PROTEIN PSTA-RELATED"/>
    <property type="match status" value="1"/>
</dbReference>
<accession>A0A364K961</accession>
<evidence type="ECO:0000256" key="1">
    <source>
        <dbReference type="ARBA" id="ARBA00004651"/>
    </source>
</evidence>
<comment type="subcellular location">
    <subcellularLocation>
        <location evidence="1 8">Cell membrane</location>
        <topology evidence="1 8">Multi-pass membrane protein</topology>
    </subcellularLocation>
</comment>